<dbReference type="InterPro" id="IPR027022">
    <property type="entry name" value="ABC_permease_BceB-typ"/>
</dbReference>
<feature type="transmembrane region" description="Helical" evidence="6">
    <location>
        <begin position="567"/>
        <end position="589"/>
    </location>
</feature>
<feature type="transmembrane region" description="Helical" evidence="6">
    <location>
        <begin position="17"/>
        <end position="39"/>
    </location>
</feature>
<evidence type="ECO:0000256" key="4">
    <source>
        <dbReference type="ARBA" id="ARBA00022989"/>
    </source>
</evidence>
<comment type="similarity">
    <text evidence="6">Belongs to the ABC-4 integral membrane protein family.</text>
</comment>
<feature type="transmembrane region" description="Helical" evidence="6">
    <location>
        <begin position="151"/>
        <end position="173"/>
    </location>
</feature>
<feature type="transmembrane region" description="Helical" evidence="6">
    <location>
        <begin position="59"/>
        <end position="82"/>
    </location>
</feature>
<protein>
    <submittedName>
        <fullName evidence="8">FtsX-like permease family protein</fullName>
    </submittedName>
</protein>
<evidence type="ECO:0000256" key="2">
    <source>
        <dbReference type="ARBA" id="ARBA00022475"/>
    </source>
</evidence>
<dbReference type="Pfam" id="PF02687">
    <property type="entry name" value="FtsX"/>
    <property type="match status" value="1"/>
</dbReference>
<organism evidence="8 9">
    <name type="scientific">Lactobacillus panisapium</name>
    <dbReference type="NCBI Taxonomy" id="2012495"/>
    <lineage>
        <taxon>Bacteria</taxon>
        <taxon>Bacillati</taxon>
        <taxon>Bacillota</taxon>
        <taxon>Bacilli</taxon>
        <taxon>Lactobacillales</taxon>
        <taxon>Lactobacillaceae</taxon>
        <taxon>Lactobacillus</taxon>
    </lineage>
</organism>
<evidence type="ECO:0000313" key="9">
    <source>
        <dbReference type="Proteomes" id="UP000826550"/>
    </source>
</evidence>
<evidence type="ECO:0000259" key="7">
    <source>
        <dbReference type="Pfam" id="PF02687"/>
    </source>
</evidence>
<feature type="transmembrane region" description="Helical" evidence="6">
    <location>
        <begin position="287"/>
        <end position="308"/>
    </location>
</feature>
<dbReference type="InterPro" id="IPR052536">
    <property type="entry name" value="ABC-4_Integral_Memb_Prot"/>
</dbReference>
<dbReference type="PIRSF" id="PIRSF018968">
    <property type="entry name" value="ABC_permease_BceB"/>
    <property type="match status" value="1"/>
</dbReference>
<proteinExistence type="inferred from homology"/>
<evidence type="ECO:0000256" key="1">
    <source>
        <dbReference type="ARBA" id="ARBA00004651"/>
    </source>
</evidence>
<feature type="transmembrane region" description="Helical" evidence="6">
    <location>
        <begin position="481"/>
        <end position="504"/>
    </location>
</feature>
<keyword evidence="3 6" id="KW-0812">Transmembrane</keyword>
<name>A0ABX8W9A3_9LACO</name>
<evidence type="ECO:0000313" key="8">
    <source>
        <dbReference type="EMBL" id="QYN52113.1"/>
    </source>
</evidence>
<dbReference type="Proteomes" id="UP000826550">
    <property type="component" value="Chromosome"/>
</dbReference>
<evidence type="ECO:0000256" key="5">
    <source>
        <dbReference type="ARBA" id="ARBA00023136"/>
    </source>
</evidence>
<dbReference type="InterPro" id="IPR003838">
    <property type="entry name" value="ABC3_permease_C"/>
</dbReference>
<feature type="domain" description="ABC3 transporter permease C-terminal" evidence="7">
    <location>
        <begin position="62"/>
        <end position="182"/>
    </location>
</feature>
<keyword evidence="6" id="KW-0813">Transport</keyword>
<dbReference type="RefSeq" id="WP_220220602.1">
    <property type="nucleotide sequence ID" value="NZ_CP048268.1"/>
</dbReference>
<dbReference type="EMBL" id="CP048268">
    <property type="protein sequence ID" value="QYN52113.1"/>
    <property type="molecule type" value="Genomic_DNA"/>
</dbReference>
<feature type="transmembrane region" description="Helical" evidence="6">
    <location>
        <begin position="232"/>
        <end position="259"/>
    </location>
</feature>
<feature type="transmembrane region" description="Helical" evidence="6">
    <location>
        <begin position="201"/>
        <end position="220"/>
    </location>
</feature>
<evidence type="ECO:0000256" key="6">
    <source>
        <dbReference type="PIRNR" id="PIRNR018968"/>
    </source>
</evidence>
<keyword evidence="2 6" id="KW-1003">Cell membrane</keyword>
<feature type="transmembrane region" description="Helical" evidence="6">
    <location>
        <begin position="103"/>
        <end position="131"/>
    </location>
</feature>
<dbReference type="PANTHER" id="PTHR46795:SF3">
    <property type="entry name" value="ABC TRANSPORTER PERMEASE"/>
    <property type="match status" value="1"/>
</dbReference>
<keyword evidence="5 6" id="KW-0472">Membrane</keyword>
<comment type="subcellular location">
    <subcellularLocation>
        <location evidence="1 6">Cell membrane</location>
        <topology evidence="1 6">Multi-pass membrane protein</topology>
    </subcellularLocation>
</comment>
<reference evidence="8 9" key="1">
    <citation type="submission" date="2020-01" db="EMBL/GenBank/DDBJ databases">
        <title>Vast differences in strain-level diversity in the gut microbiota of two closely related honey bee species.</title>
        <authorList>
            <person name="Ellegaard K.M."/>
            <person name="Suenami S."/>
            <person name="Miyazaki R."/>
            <person name="Engel P."/>
        </authorList>
    </citation>
    <scope>NUCLEOTIDE SEQUENCE [LARGE SCALE GENOMIC DNA]</scope>
    <source>
        <strain evidence="8 9">ESL0416</strain>
    </source>
</reference>
<dbReference type="PANTHER" id="PTHR46795">
    <property type="entry name" value="ABC TRANSPORTER PERMEASE-RELATED-RELATED"/>
    <property type="match status" value="1"/>
</dbReference>
<keyword evidence="9" id="KW-1185">Reference proteome</keyword>
<keyword evidence="4 6" id="KW-1133">Transmembrane helix</keyword>
<evidence type="ECO:0000256" key="3">
    <source>
        <dbReference type="ARBA" id="ARBA00022692"/>
    </source>
</evidence>
<sequence length="597" mass="67706">MIWKLSLTGIKNRMKDYVVLFSGLIVASMIFYMFLTIAINPAFLAKDLQVNHLNYVNYIFTFGIVLLMIITFFYLLYANTFLLSMRKHDYGMYMMLGAKSMRISLLIFCETLLTGLIAVIVGIILGLGLTALVSRLLVSKLGLAINHFQVILPRAILGTILFFIVIFFFGALFNARKLTKTQVISLLHEDQTPVKLKRHPLLLLVEGIAGIGLLACGYYVMTLNPNNIFKIIPTALITIVVGSYFVFNAVFTSIINLLLKNKKISYRGIRMFTLGQLKFRLHSYTRILTMISLLFALALGAITVGLNFNSLKETVAQGYYYDASICSDSKPVKKELAKLTLKSQQTYHYKEDRQKAYFQSAELTNKPLKNKELVDSSTSTGMIKMRVVTVSKDSLAPILSNFFPNTGKVVQLVTKEKYRQLKQKPKAITLIRTKDFVHDYPRILKIEHMEVKENAAAANVTNTSKANAYQMVVGYVSGFEFMGFFLGLAFLTMLASTLMFKVLSGAYNDRLRYQMLAKMGVRIKLLRRSIMMEIGALFALPGILGIIDVLFGLKLFRTLLENPYSGLILPFTIFIILYLFYYLLTVKLYEKIVLKFK</sequence>
<accession>A0ABX8W9A3</accession>
<gene>
    <name evidence="8" type="ORF">GYM71_01145</name>
</gene>
<feature type="transmembrane region" description="Helical" evidence="6">
    <location>
        <begin position="525"/>
        <end position="547"/>
    </location>
</feature>